<dbReference type="RefSeq" id="WP_140026273.1">
    <property type="nucleotide sequence ID" value="NZ_JBHUFG010000015.1"/>
</dbReference>
<proteinExistence type="predicted"/>
<keyword evidence="5" id="KW-1185">Reference proteome</keyword>
<evidence type="ECO:0000313" key="4">
    <source>
        <dbReference type="EMBL" id="TNV10078.1"/>
    </source>
</evidence>
<sequence length="216" mass="24397">MIKTISDIDIGSALRRSPTQQRSKAKVKRILEEADRLLPELGYDALVQAPWPIVEASGVTAGVFYNYFENGEAVLEALSILYFEQARALIDELLADDFPTWESAIDAINDRFAEFYGQPTVRELWLNNRLTQVAKLAGRDINEHIHKGIVELIERSAHGDIKFSPIGATFLSYLGDRLLRYVFEQEEEARPAFIDEVKRAMKSYTATYAVGPKIAD</sequence>
<reference evidence="4 5" key="1">
    <citation type="submission" date="2019-06" db="EMBL/GenBank/DDBJ databases">
        <title>Ochrobactrum cricket sp.nov., isolated from the insect Teleogryllus occipitalis living in deserted cropland.</title>
        <authorList>
            <person name="Hu M."/>
        </authorList>
    </citation>
    <scope>NUCLEOTIDE SEQUENCE [LARGE SCALE GENOMIC DNA]</scope>
    <source>
        <strain evidence="4 5">LCB8</strain>
    </source>
</reference>
<dbReference type="InterPro" id="IPR009057">
    <property type="entry name" value="Homeodomain-like_sf"/>
</dbReference>
<evidence type="ECO:0000259" key="3">
    <source>
        <dbReference type="PROSITE" id="PS50977"/>
    </source>
</evidence>
<organism evidence="4 5">
    <name type="scientific">Ochrobactrum teleogrylli</name>
    <dbReference type="NCBI Taxonomy" id="2479765"/>
    <lineage>
        <taxon>Bacteria</taxon>
        <taxon>Pseudomonadati</taxon>
        <taxon>Pseudomonadota</taxon>
        <taxon>Alphaproteobacteria</taxon>
        <taxon>Hyphomicrobiales</taxon>
        <taxon>Brucellaceae</taxon>
        <taxon>Brucella/Ochrobactrum group</taxon>
        <taxon>Ochrobactrum</taxon>
    </lineage>
</organism>
<evidence type="ECO:0000313" key="5">
    <source>
        <dbReference type="Proteomes" id="UP000312784"/>
    </source>
</evidence>
<dbReference type="Pfam" id="PF17928">
    <property type="entry name" value="TetR_C_22"/>
    <property type="match status" value="1"/>
</dbReference>
<accession>A0ABY2XYR5</accession>
<dbReference type="Proteomes" id="UP000312784">
    <property type="component" value="Unassembled WGS sequence"/>
</dbReference>
<dbReference type="SUPFAM" id="SSF46689">
    <property type="entry name" value="Homeodomain-like"/>
    <property type="match status" value="1"/>
</dbReference>
<evidence type="ECO:0000256" key="1">
    <source>
        <dbReference type="ARBA" id="ARBA00023125"/>
    </source>
</evidence>
<dbReference type="PROSITE" id="PS50977">
    <property type="entry name" value="HTH_TETR_2"/>
    <property type="match status" value="1"/>
</dbReference>
<dbReference type="InterPro" id="IPR001647">
    <property type="entry name" value="HTH_TetR"/>
</dbReference>
<feature type="DNA-binding region" description="H-T-H motif" evidence="2">
    <location>
        <begin position="49"/>
        <end position="68"/>
    </location>
</feature>
<evidence type="ECO:0000256" key="2">
    <source>
        <dbReference type="PROSITE-ProRule" id="PRU00335"/>
    </source>
</evidence>
<feature type="domain" description="HTH tetR-type" evidence="3">
    <location>
        <begin position="24"/>
        <end position="86"/>
    </location>
</feature>
<name>A0ABY2XYR5_9HYPH</name>
<comment type="caution">
    <text evidence="4">The sequence shown here is derived from an EMBL/GenBank/DDBJ whole genome shotgun (WGS) entry which is preliminary data.</text>
</comment>
<dbReference type="InterPro" id="IPR041674">
    <property type="entry name" value="TetR_C_22"/>
</dbReference>
<keyword evidence="1 2" id="KW-0238">DNA-binding</keyword>
<protein>
    <submittedName>
        <fullName evidence="4">TetR/AcrR family transcriptional regulator</fullName>
    </submittedName>
</protein>
<gene>
    <name evidence="4" type="ORF">FIC94_20880</name>
</gene>
<dbReference type="Gene3D" id="1.10.357.10">
    <property type="entry name" value="Tetracycline Repressor, domain 2"/>
    <property type="match status" value="1"/>
</dbReference>
<dbReference type="EMBL" id="VEWL01000020">
    <property type="protein sequence ID" value="TNV10078.1"/>
    <property type="molecule type" value="Genomic_DNA"/>
</dbReference>